<dbReference type="CDD" id="cd02440">
    <property type="entry name" value="AdoMet_MTases"/>
    <property type="match status" value="1"/>
</dbReference>
<feature type="domain" description="HTH arsR-type" evidence="1">
    <location>
        <begin position="1"/>
        <end position="91"/>
    </location>
</feature>
<name>A0A1Q2MBF8_9GAMM</name>
<dbReference type="AlphaFoldDB" id="A0A1Q2MBF8"/>
<dbReference type="InterPro" id="IPR011991">
    <property type="entry name" value="ArsR-like_HTH"/>
</dbReference>
<gene>
    <name evidence="2" type="ORF">Mag101_15960</name>
</gene>
<dbReference type="STRING" id="260552.Mag101_15960"/>
<dbReference type="SUPFAM" id="SSF46785">
    <property type="entry name" value="Winged helix' DNA-binding domain"/>
    <property type="match status" value="1"/>
</dbReference>
<dbReference type="InterPro" id="IPR013216">
    <property type="entry name" value="Methyltransf_11"/>
</dbReference>
<protein>
    <submittedName>
        <fullName evidence="2">ArsR family transcriptional regulator</fullName>
    </submittedName>
</protein>
<evidence type="ECO:0000313" key="3">
    <source>
        <dbReference type="Proteomes" id="UP000188219"/>
    </source>
</evidence>
<dbReference type="Gene3D" id="3.40.50.150">
    <property type="entry name" value="Vaccinia Virus protein VP39"/>
    <property type="match status" value="1"/>
</dbReference>
<dbReference type="eggNOG" id="COG0640">
    <property type="taxonomic scope" value="Bacteria"/>
</dbReference>
<dbReference type="InterPro" id="IPR036388">
    <property type="entry name" value="WH-like_DNA-bd_sf"/>
</dbReference>
<dbReference type="NCBIfam" id="NF033788">
    <property type="entry name" value="HTH_metalloreg"/>
    <property type="match status" value="1"/>
</dbReference>
<dbReference type="PANTHER" id="PTHR43861">
    <property type="entry name" value="TRANS-ACONITATE 2-METHYLTRANSFERASE-RELATED"/>
    <property type="match status" value="1"/>
</dbReference>
<dbReference type="PANTHER" id="PTHR43861:SF1">
    <property type="entry name" value="TRANS-ACONITATE 2-METHYLTRANSFERASE"/>
    <property type="match status" value="1"/>
</dbReference>
<dbReference type="KEGG" id="maga:Mag101_15960"/>
<dbReference type="Gene3D" id="1.10.10.10">
    <property type="entry name" value="Winged helix-like DNA-binding domain superfamily/Winged helix DNA-binding domain"/>
    <property type="match status" value="1"/>
</dbReference>
<evidence type="ECO:0000259" key="1">
    <source>
        <dbReference type="PROSITE" id="PS50987"/>
    </source>
</evidence>
<dbReference type="EMBL" id="CP019650">
    <property type="protein sequence ID" value="AQQ69627.1"/>
    <property type="molecule type" value="Genomic_DNA"/>
</dbReference>
<dbReference type="Proteomes" id="UP000188219">
    <property type="component" value="Chromosome"/>
</dbReference>
<evidence type="ECO:0000313" key="2">
    <source>
        <dbReference type="EMBL" id="AQQ69627.1"/>
    </source>
</evidence>
<dbReference type="SMART" id="SM00418">
    <property type="entry name" value="HTH_ARSR"/>
    <property type="match status" value="1"/>
</dbReference>
<dbReference type="eggNOG" id="COG2226">
    <property type="taxonomic scope" value="Bacteria"/>
</dbReference>
<dbReference type="CDD" id="cd00090">
    <property type="entry name" value="HTH_ARSR"/>
    <property type="match status" value="1"/>
</dbReference>
<dbReference type="InterPro" id="IPR029063">
    <property type="entry name" value="SAM-dependent_MTases_sf"/>
</dbReference>
<sequence length="303" mass="33491">MPQLAATLKAAGDPLRLEILRLLAQDSYSVLELCHIFDLRQPALSHHLKVLSQAGLVSKRREGNNLFYRRTANSDLLQQLFSGLDQLPLGADRAATVAQVAAERAEASRRFFADYGNRFREQQELIASYSVYGPQVAQLLKPGRHALEVGPGEGEFLEELASRFGTVTALDLSQTMLERAQAFSDDKGLQNIEFVCDDTRAAAARPESADCIVVNMVLHHTPDPAQIFHDLQKSLRAGGQLLITDLHDHAQDWARDACGDLWLGFTPQQLVEWAADAGLGKGRSVHSALRNGFQIQIQEFVKP</sequence>
<accession>A0A1Q2MBF8</accession>
<dbReference type="GO" id="GO:0003700">
    <property type="term" value="F:DNA-binding transcription factor activity"/>
    <property type="evidence" value="ECO:0007669"/>
    <property type="project" value="InterPro"/>
</dbReference>
<proteinExistence type="predicted"/>
<reference evidence="2" key="1">
    <citation type="submission" date="2017-02" db="EMBL/GenBank/DDBJ databases">
        <title>Genome of Microbulbifer agarilyticus GP101.</title>
        <authorList>
            <person name="Jung J."/>
            <person name="Bae S.S."/>
            <person name="Baek K."/>
        </authorList>
    </citation>
    <scope>NUCLEOTIDE SEQUENCE [LARGE SCALE GENOMIC DNA]</scope>
    <source>
        <strain evidence="2">GP101</strain>
    </source>
</reference>
<keyword evidence="3" id="KW-1185">Reference proteome</keyword>
<organism evidence="2 3">
    <name type="scientific">Microbulbifer agarilyticus</name>
    <dbReference type="NCBI Taxonomy" id="260552"/>
    <lineage>
        <taxon>Bacteria</taxon>
        <taxon>Pseudomonadati</taxon>
        <taxon>Pseudomonadota</taxon>
        <taxon>Gammaproteobacteria</taxon>
        <taxon>Cellvibrionales</taxon>
        <taxon>Microbulbiferaceae</taxon>
        <taxon>Microbulbifer</taxon>
    </lineage>
</organism>
<dbReference type="InterPro" id="IPR036390">
    <property type="entry name" value="WH_DNA-bd_sf"/>
</dbReference>
<dbReference type="Pfam" id="PF01022">
    <property type="entry name" value="HTH_5"/>
    <property type="match status" value="1"/>
</dbReference>
<dbReference type="PROSITE" id="PS50987">
    <property type="entry name" value="HTH_ARSR_2"/>
    <property type="match status" value="1"/>
</dbReference>
<dbReference type="SUPFAM" id="SSF53335">
    <property type="entry name" value="S-adenosyl-L-methionine-dependent methyltransferases"/>
    <property type="match status" value="1"/>
</dbReference>
<dbReference type="InterPro" id="IPR001845">
    <property type="entry name" value="HTH_ArsR_DNA-bd_dom"/>
</dbReference>
<dbReference type="GO" id="GO:0008757">
    <property type="term" value="F:S-adenosylmethionine-dependent methyltransferase activity"/>
    <property type="evidence" value="ECO:0007669"/>
    <property type="project" value="InterPro"/>
</dbReference>
<dbReference type="PRINTS" id="PR00778">
    <property type="entry name" value="HTHARSR"/>
</dbReference>
<dbReference type="Pfam" id="PF08241">
    <property type="entry name" value="Methyltransf_11"/>
    <property type="match status" value="1"/>
</dbReference>